<dbReference type="SUPFAM" id="SSF54506">
    <property type="entry name" value="Diaminopimelate epimerase-like"/>
    <property type="match status" value="1"/>
</dbReference>
<dbReference type="NCBIfam" id="TIGR00654">
    <property type="entry name" value="PhzF_family"/>
    <property type="match status" value="1"/>
</dbReference>
<evidence type="ECO:0000313" key="3">
    <source>
        <dbReference type="EMBL" id="KIW92720.1"/>
    </source>
</evidence>
<gene>
    <name evidence="3" type="ORF">Z519_06568</name>
</gene>
<dbReference type="OrthoDB" id="75169at2759"/>
<dbReference type="Pfam" id="PF02567">
    <property type="entry name" value="PhzC-PhzF"/>
    <property type="match status" value="1"/>
</dbReference>
<dbReference type="AlphaFoldDB" id="A0A0D2HPE8"/>
<dbReference type="Gene3D" id="3.10.310.10">
    <property type="entry name" value="Diaminopimelate Epimerase, Chain A, domain 1"/>
    <property type="match status" value="2"/>
</dbReference>
<dbReference type="GO" id="GO:0005737">
    <property type="term" value="C:cytoplasm"/>
    <property type="evidence" value="ECO:0007669"/>
    <property type="project" value="TreeGrafter"/>
</dbReference>
<feature type="active site" evidence="1">
    <location>
        <position position="55"/>
    </location>
</feature>
<dbReference type="VEuPathDB" id="FungiDB:Z519_06568"/>
<sequence length="330" mass="35495">MTSKSRDNTQKQVHHVNVFTSDEDGCGGNLAPIVLHAEGLTDEDMQGAARKHGRESSFVTPKRREDEPGDDDGNVDFHLRFFVPEHEMEMCGHATVGTAWVMHELGVVGANRMEITFMTKSGRVRTRRMERKGEDGQGRTTQVFVSQPAGTVADIVDQTMVEEILSVLGISESQLQTTPRAVQNACTSRVKTAIALRDAAVVNALKPDFSRVRGLCERLGSTGLYPYAIVQGKNNAAAAAAGGDRAGQHPVLEVEARQFPKASGYPEDAATGIAAAALAYALADNGVLRMGQEAVVHQGRAMGYQSRINVLLEEDGCWVGGTCAWDGRSG</sequence>
<dbReference type="HOGENOM" id="CLU_048756_0_2_1"/>
<proteinExistence type="predicted"/>
<evidence type="ECO:0008006" key="5">
    <source>
        <dbReference type="Google" id="ProtNLM"/>
    </source>
</evidence>
<dbReference type="RefSeq" id="XP_016619389.1">
    <property type="nucleotide sequence ID" value="XM_016764307.1"/>
</dbReference>
<dbReference type="PANTHER" id="PTHR13774">
    <property type="entry name" value="PHENAZINE BIOSYNTHESIS PROTEIN"/>
    <property type="match status" value="1"/>
</dbReference>
<dbReference type="GeneID" id="27699496"/>
<dbReference type="PIRSF" id="PIRSF016184">
    <property type="entry name" value="PhzC_PhzF"/>
    <property type="match status" value="1"/>
</dbReference>
<dbReference type="InterPro" id="IPR003719">
    <property type="entry name" value="Phenazine_PhzF-like"/>
</dbReference>
<accession>A0A0D2HPE8</accession>
<evidence type="ECO:0000313" key="4">
    <source>
        <dbReference type="Proteomes" id="UP000053789"/>
    </source>
</evidence>
<name>A0A0D2HPE8_CLAB1</name>
<dbReference type="EMBL" id="KN846988">
    <property type="protein sequence ID" value="KIW92720.1"/>
    <property type="molecule type" value="Genomic_DNA"/>
</dbReference>
<dbReference type="Proteomes" id="UP000053789">
    <property type="component" value="Unassembled WGS sequence"/>
</dbReference>
<evidence type="ECO:0000256" key="1">
    <source>
        <dbReference type="PIRSR" id="PIRSR016184-1"/>
    </source>
</evidence>
<evidence type="ECO:0000256" key="2">
    <source>
        <dbReference type="SAM" id="MobiDB-lite"/>
    </source>
</evidence>
<organism evidence="3 4">
    <name type="scientific">Cladophialophora bantiana (strain ATCC 10958 / CBS 173.52 / CDC B-1940 / NIH 8579)</name>
    <name type="common">Xylohypha bantiana</name>
    <dbReference type="NCBI Taxonomy" id="1442370"/>
    <lineage>
        <taxon>Eukaryota</taxon>
        <taxon>Fungi</taxon>
        <taxon>Dikarya</taxon>
        <taxon>Ascomycota</taxon>
        <taxon>Pezizomycotina</taxon>
        <taxon>Eurotiomycetes</taxon>
        <taxon>Chaetothyriomycetidae</taxon>
        <taxon>Chaetothyriales</taxon>
        <taxon>Herpotrichiellaceae</taxon>
        <taxon>Cladophialophora</taxon>
    </lineage>
</organism>
<dbReference type="GO" id="GO:0016853">
    <property type="term" value="F:isomerase activity"/>
    <property type="evidence" value="ECO:0007669"/>
    <property type="project" value="TreeGrafter"/>
</dbReference>
<reference evidence="3" key="1">
    <citation type="submission" date="2015-01" db="EMBL/GenBank/DDBJ databases">
        <title>The Genome Sequence of Cladophialophora bantiana CBS 173.52.</title>
        <authorList>
            <consortium name="The Broad Institute Genomics Platform"/>
            <person name="Cuomo C."/>
            <person name="de Hoog S."/>
            <person name="Gorbushina A."/>
            <person name="Stielow B."/>
            <person name="Teixiera M."/>
            <person name="Abouelleil A."/>
            <person name="Chapman S.B."/>
            <person name="Priest M."/>
            <person name="Young S.K."/>
            <person name="Wortman J."/>
            <person name="Nusbaum C."/>
            <person name="Birren B."/>
        </authorList>
    </citation>
    <scope>NUCLEOTIDE SEQUENCE [LARGE SCALE GENOMIC DNA]</scope>
    <source>
        <strain evidence="3">CBS 173.52</strain>
    </source>
</reference>
<feature type="region of interest" description="Disordered" evidence="2">
    <location>
        <begin position="44"/>
        <end position="72"/>
    </location>
</feature>
<keyword evidence="4" id="KW-1185">Reference proteome</keyword>
<protein>
    <recommendedName>
        <fullName evidence="5">Phenazine biosynthesis protein</fullName>
    </recommendedName>
</protein>